<reference evidence="3 4" key="1">
    <citation type="submission" date="2018-06" db="EMBL/GenBank/DDBJ databases">
        <title>Whole genome sequencing of a novel hydrocarbon degrading bacterial strain, PW21 isolated from oil contaminated produced water sample.</title>
        <authorList>
            <person name="Nagkirti P."/>
            <person name="Shaikh A."/>
            <person name="Gowdaman V."/>
            <person name="Engineer A.E."/>
            <person name="Dagar S."/>
            <person name="Dhakephalkar P.K."/>
        </authorList>
    </citation>
    <scope>NUCLEOTIDE SEQUENCE [LARGE SCALE GENOMIC DNA]</scope>
    <source>
        <strain evidence="3 4">PW21</strain>
    </source>
</reference>
<dbReference type="SMART" id="SM00833">
    <property type="entry name" value="CobW_C"/>
    <property type="match status" value="1"/>
</dbReference>
<dbReference type="Proteomes" id="UP000248783">
    <property type="component" value="Unassembled WGS sequence"/>
</dbReference>
<accession>A0A2W5X1N6</accession>
<protein>
    <submittedName>
        <fullName evidence="3">Cobalamin biosynthesis protein CobW</fullName>
    </submittedName>
</protein>
<dbReference type="RefSeq" id="WP_111250072.1">
    <property type="nucleotide sequence ID" value="NZ_QKWH01000002.1"/>
</dbReference>
<evidence type="ECO:0000313" key="4">
    <source>
        <dbReference type="Proteomes" id="UP000248783"/>
    </source>
</evidence>
<keyword evidence="4" id="KW-1185">Reference proteome</keyword>
<gene>
    <name evidence="3" type="ORF">DNL40_04650</name>
</gene>
<dbReference type="EMBL" id="QKWH01000002">
    <property type="protein sequence ID" value="PZR54215.1"/>
    <property type="molecule type" value="Genomic_DNA"/>
</dbReference>
<feature type="region of interest" description="Disordered" evidence="1">
    <location>
        <begin position="227"/>
        <end position="254"/>
    </location>
</feature>
<dbReference type="Pfam" id="PF07683">
    <property type="entry name" value="CobW_C"/>
    <property type="match status" value="1"/>
</dbReference>
<sequence length="389" mass="41275">MRAPLPSSRPSTVPLGLLAAVDPVLRESTLTGLVLDSPGTVAVRHDLLPDQGALRRVVLDSTGVIEDETVPLEHACLSCSVREDAVPTLARLAADGRWTSLVLALPTTAEPLPVARALAAFSEPGGELDLLHLSSTLAAVDLDTLEHDLLGDDLVGDRDLAMTDDDERAVGEALAAQLEQVDLVVTTGADPTGSGLLDGLRARESRRVDGLFELTTAHVMTARHDPAAAERRAHPLGAHGTRAPSSETGREVQDATGDRSWTLVLESPLPFHPERLLANVERLSPERLRSRGVFHVPDRPDSVCLWDGAGGQLCVADLGTWDEAAAGTTPVTRIVVLGAGDPDEARARRQRLVEAFYESLATPEECADGGLRWLGSTDVLAPWLGARAA</sequence>
<dbReference type="Gene3D" id="3.40.50.300">
    <property type="entry name" value="P-loop containing nucleotide triphosphate hydrolases"/>
    <property type="match status" value="1"/>
</dbReference>
<organism evidence="3 4">
    <name type="scientific">Xylanimonas oleitrophica</name>
    <dbReference type="NCBI Taxonomy" id="2607479"/>
    <lineage>
        <taxon>Bacteria</taxon>
        <taxon>Bacillati</taxon>
        <taxon>Actinomycetota</taxon>
        <taxon>Actinomycetes</taxon>
        <taxon>Micrococcales</taxon>
        <taxon>Promicromonosporaceae</taxon>
        <taxon>Xylanimonas</taxon>
    </lineage>
</organism>
<dbReference type="InterPro" id="IPR027417">
    <property type="entry name" value="P-loop_NTPase"/>
</dbReference>
<dbReference type="SUPFAM" id="SSF90002">
    <property type="entry name" value="Hypothetical protein YjiA, C-terminal domain"/>
    <property type="match status" value="1"/>
</dbReference>
<dbReference type="PANTHER" id="PTHR43603:SF1">
    <property type="entry name" value="ZINC-REGULATED GTPASE METALLOPROTEIN ACTIVATOR 1"/>
    <property type="match status" value="1"/>
</dbReference>
<feature type="domain" description="CobW C-terminal" evidence="2">
    <location>
        <begin position="260"/>
        <end position="353"/>
    </location>
</feature>
<proteinExistence type="predicted"/>
<comment type="caution">
    <text evidence="3">The sequence shown here is derived from an EMBL/GenBank/DDBJ whole genome shotgun (WGS) entry which is preliminary data.</text>
</comment>
<dbReference type="AlphaFoldDB" id="A0A2W5X1N6"/>
<dbReference type="InterPro" id="IPR011629">
    <property type="entry name" value="CobW-like_C"/>
</dbReference>
<evidence type="ECO:0000256" key="1">
    <source>
        <dbReference type="SAM" id="MobiDB-lite"/>
    </source>
</evidence>
<dbReference type="InterPro" id="IPR051927">
    <property type="entry name" value="Zn_Chap_cDPG_Synth"/>
</dbReference>
<evidence type="ECO:0000259" key="2">
    <source>
        <dbReference type="SMART" id="SM00833"/>
    </source>
</evidence>
<evidence type="ECO:0000313" key="3">
    <source>
        <dbReference type="EMBL" id="PZR54215.1"/>
    </source>
</evidence>
<dbReference type="PANTHER" id="PTHR43603">
    <property type="entry name" value="COBW DOMAIN-CONTAINING PROTEIN DDB_G0274527"/>
    <property type="match status" value="1"/>
</dbReference>
<name>A0A2W5X1N6_9MICO</name>